<dbReference type="Gene3D" id="3.30.280.10">
    <property type="entry name" value="Urease, gamma-like subunit"/>
    <property type="match status" value="1"/>
</dbReference>
<dbReference type="GO" id="GO:0009039">
    <property type="term" value="F:urease activity"/>
    <property type="evidence" value="ECO:0007669"/>
    <property type="project" value="UniProtKB-EC"/>
</dbReference>
<keyword evidence="1 3" id="KW-0378">Hydrolase</keyword>
<proteinExistence type="predicted"/>
<dbReference type="EMBL" id="JAVREZ010000001">
    <property type="protein sequence ID" value="MDT0479603.1"/>
    <property type="molecule type" value="Genomic_DNA"/>
</dbReference>
<dbReference type="Pfam" id="PF00547">
    <property type="entry name" value="Urease_gamma"/>
    <property type="match status" value="1"/>
</dbReference>
<name>A0ABU2V216_9ACTN</name>
<dbReference type="EC" id="3.5.1.5" evidence="3"/>
<evidence type="ECO:0000256" key="2">
    <source>
        <dbReference type="SAM" id="MobiDB-lite"/>
    </source>
</evidence>
<keyword evidence="4" id="KW-1185">Reference proteome</keyword>
<dbReference type="SUPFAM" id="SSF54111">
    <property type="entry name" value="Urease, gamma-subunit"/>
    <property type="match status" value="1"/>
</dbReference>
<gene>
    <name evidence="3" type="ORF">RNB18_05355</name>
</gene>
<dbReference type="InterPro" id="IPR002026">
    <property type="entry name" value="Urease_gamma/gamma-beta_su"/>
</dbReference>
<dbReference type="Proteomes" id="UP001183824">
    <property type="component" value="Unassembled WGS sequence"/>
</dbReference>
<organism evidence="3 4">
    <name type="scientific">Streptomyces doebereineriae</name>
    <dbReference type="NCBI Taxonomy" id="3075528"/>
    <lineage>
        <taxon>Bacteria</taxon>
        <taxon>Bacillati</taxon>
        <taxon>Actinomycetota</taxon>
        <taxon>Actinomycetes</taxon>
        <taxon>Kitasatosporales</taxon>
        <taxon>Streptomycetaceae</taxon>
        <taxon>Streptomyces</taxon>
    </lineage>
</organism>
<dbReference type="InterPro" id="IPR036463">
    <property type="entry name" value="Urease_gamma_sf"/>
</dbReference>
<accession>A0ABU2V216</accession>
<reference evidence="4" key="1">
    <citation type="submission" date="2023-07" db="EMBL/GenBank/DDBJ databases">
        <title>30 novel species of actinomycetes from the DSMZ collection.</title>
        <authorList>
            <person name="Nouioui I."/>
        </authorList>
    </citation>
    <scope>NUCLEOTIDE SEQUENCE [LARGE SCALE GENOMIC DNA]</scope>
    <source>
        <strain evidence="4">DSM 41640</strain>
    </source>
</reference>
<evidence type="ECO:0000256" key="1">
    <source>
        <dbReference type="ARBA" id="ARBA00022801"/>
    </source>
</evidence>
<feature type="compositionally biased region" description="Basic and acidic residues" evidence="2">
    <location>
        <begin position="19"/>
        <end position="29"/>
    </location>
</feature>
<feature type="compositionally biased region" description="Basic residues" evidence="2">
    <location>
        <begin position="8"/>
        <end position="18"/>
    </location>
</feature>
<sequence length="99" mass="11270">MPVPGSRPTHRIRPRFRDRRLLSRDDPRPRLSLPHDQTNDPAGRQSHDQQLLLEPVKAGVSTKDKPDDRGLLLNYPETMALLTVHVFEGARDGNDDVRS</sequence>
<protein>
    <submittedName>
        <fullName evidence="3">Urease subunit gamma</fullName>
        <ecNumber evidence="3">3.5.1.5</ecNumber>
    </submittedName>
</protein>
<dbReference type="RefSeq" id="WP_311713030.1">
    <property type="nucleotide sequence ID" value="NZ_JAVREZ010000001.1"/>
</dbReference>
<evidence type="ECO:0000313" key="3">
    <source>
        <dbReference type="EMBL" id="MDT0479603.1"/>
    </source>
</evidence>
<comment type="caution">
    <text evidence="3">The sequence shown here is derived from an EMBL/GenBank/DDBJ whole genome shotgun (WGS) entry which is preliminary data.</text>
</comment>
<evidence type="ECO:0000313" key="4">
    <source>
        <dbReference type="Proteomes" id="UP001183824"/>
    </source>
</evidence>
<feature type="region of interest" description="Disordered" evidence="2">
    <location>
        <begin position="1"/>
        <end position="71"/>
    </location>
</feature>